<evidence type="ECO:0000313" key="7">
    <source>
        <dbReference type="Proteomes" id="UP000318380"/>
    </source>
</evidence>
<evidence type="ECO:0000259" key="5">
    <source>
        <dbReference type="PROSITE" id="PS51918"/>
    </source>
</evidence>
<dbReference type="AlphaFoldDB" id="A0A561BKF7"/>
<organism evidence="6 7">
    <name type="scientific">Kribbella amoyensis</name>
    <dbReference type="NCBI Taxonomy" id="996641"/>
    <lineage>
        <taxon>Bacteria</taxon>
        <taxon>Bacillati</taxon>
        <taxon>Actinomycetota</taxon>
        <taxon>Actinomycetes</taxon>
        <taxon>Propionibacteriales</taxon>
        <taxon>Kribbellaceae</taxon>
        <taxon>Kribbella</taxon>
    </lineage>
</organism>
<evidence type="ECO:0000256" key="4">
    <source>
        <dbReference type="SAM" id="MobiDB-lite"/>
    </source>
</evidence>
<dbReference type="InterPro" id="IPR007197">
    <property type="entry name" value="rSAM"/>
</dbReference>
<evidence type="ECO:0000256" key="3">
    <source>
        <dbReference type="ARBA" id="ARBA00023014"/>
    </source>
</evidence>
<keyword evidence="3" id="KW-0411">Iron-sulfur</keyword>
<evidence type="ECO:0000256" key="2">
    <source>
        <dbReference type="ARBA" id="ARBA00023004"/>
    </source>
</evidence>
<proteinExistence type="predicted"/>
<evidence type="ECO:0000256" key="1">
    <source>
        <dbReference type="ARBA" id="ARBA00022723"/>
    </source>
</evidence>
<dbReference type="PANTHER" id="PTHR43432:SF3">
    <property type="entry name" value="SLR0285 PROTEIN"/>
    <property type="match status" value="1"/>
</dbReference>
<dbReference type="OrthoDB" id="9785699at2"/>
<feature type="domain" description="Radical SAM core" evidence="5">
    <location>
        <begin position="54"/>
        <end position="303"/>
    </location>
</feature>
<dbReference type="PROSITE" id="PS51918">
    <property type="entry name" value="RADICAL_SAM"/>
    <property type="match status" value="1"/>
</dbReference>
<dbReference type="GO" id="GO:0051536">
    <property type="term" value="F:iron-sulfur cluster binding"/>
    <property type="evidence" value="ECO:0007669"/>
    <property type="project" value="UniProtKB-KW"/>
</dbReference>
<evidence type="ECO:0000313" key="6">
    <source>
        <dbReference type="EMBL" id="TWD79368.1"/>
    </source>
</evidence>
<dbReference type="RefSeq" id="WP_145802445.1">
    <property type="nucleotide sequence ID" value="NZ_VIVK01000001.1"/>
</dbReference>
<comment type="caution">
    <text evidence="6">The sequence shown here is derived from an EMBL/GenBank/DDBJ whole genome shotgun (WGS) entry which is preliminary data.</text>
</comment>
<keyword evidence="1" id="KW-0479">Metal-binding</keyword>
<feature type="region of interest" description="Disordered" evidence="4">
    <location>
        <begin position="310"/>
        <end position="429"/>
    </location>
</feature>
<protein>
    <submittedName>
        <fullName evidence="6">DNA repair photolyase</fullName>
    </submittedName>
</protein>
<gene>
    <name evidence="6" type="ORF">FB561_0425</name>
</gene>
<dbReference type="InterPro" id="IPR006638">
    <property type="entry name" value="Elp3/MiaA/NifB-like_rSAM"/>
</dbReference>
<name>A0A561BKF7_9ACTN</name>
<sequence length="429" mass="46643">MRWARQQIDAETPGTLPGLGSIAGLVRSVTTPEFQGVTFHEVLARSALNSVPGSGMPFSWTVNPYRGCTHACRYCFARPSHRYLELDQGRDFDQQIVVKTNVAEVLRRELAKPSWRGEQVALGTNTDPYQRAEGRYRLMPGIIEALAGSGTPLSILTKGTLLRRDLALLRAAAEQVPVGIGVSLALADEELRRAVEPGVPSVRGRLELIRAVREAGLPCGVMVAPVLPWLTDSADQLDHLFGELAAAGATGVTTLVLHLRPGVKEWFMQWLAGERPDLVKRYEALYSHGPNASPSYRRAFEGKVKPLLDHHGFGKESRHRAGSGSAGTSGIRATRGVVEASGPGSASGWGEPDPAARFRGPGHSGRRYERSPDTPVRWTDTPLDPPRSHPTSPGERRPHPSQSTSRQPRTHGPARVPPVVPDPDQQTLF</sequence>
<dbReference type="InterPro" id="IPR040086">
    <property type="entry name" value="MJ0683-like"/>
</dbReference>
<dbReference type="GO" id="GO:0046872">
    <property type="term" value="F:metal ion binding"/>
    <property type="evidence" value="ECO:0007669"/>
    <property type="project" value="UniProtKB-KW"/>
</dbReference>
<dbReference type="PANTHER" id="PTHR43432">
    <property type="entry name" value="SLR0285 PROTEIN"/>
    <property type="match status" value="1"/>
</dbReference>
<dbReference type="SFLD" id="SFLDS00029">
    <property type="entry name" value="Radical_SAM"/>
    <property type="match status" value="1"/>
</dbReference>
<dbReference type="Gene3D" id="3.80.30.30">
    <property type="match status" value="1"/>
</dbReference>
<accession>A0A561BKF7</accession>
<dbReference type="InterPro" id="IPR058240">
    <property type="entry name" value="rSAM_sf"/>
</dbReference>
<reference evidence="6 7" key="1">
    <citation type="submission" date="2019-06" db="EMBL/GenBank/DDBJ databases">
        <title>Sequencing the genomes of 1000 actinobacteria strains.</title>
        <authorList>
            <person name="Klenk H.-P."/>
        </authorList>
    </citation>
    <scope>NUCLEOTIDE SEQUENCE [LARGE SCALE GENOMIC DNA]</scope>
    <source>
        <strain evidence="6 7">DSM 24683</strain>
    </source>
</reference>
<dbReference type="Pfam" id="PF04055">
    <property type="entry name" value="Radical_SAM"/>
    <property type="match status" value="1"/>
</dbReference>
<dbReference type="SMART" id="SM00729">
    <property type="entry name" value="Elp3"/>
    <property type="match status" value="1"/>
</dbReference>
<keyword evidence="7" id="KW-1185">Reference proteome</keyword>
<dbReference type="EMBL" id="VIVK01000001">
    <property type="protein sequence ID" value="TWD79368.1"/>
    <property type="molecule type" value="Genomic_DNA"/>
</dbReference>
<dbReference type="SFLD" id="SFLDG01084">
    <property type="entry name" value="Uncharacterised_Radical_SAM_Su"/>
    <property type="match status" value="1"/>
</dbReference>
<dbReference type="SUPFAM" id="SSF102114">
    <property type="entry name" value="Radical SAM enzymes"/>
    <property type="match status" value="1"/>
</dbReference>
<keyword evidence="2" id="KW-0408">Iron</keyword>
<keyword evidence="6" id="KW-0456">Lyase</keyword>
<dbReference type="Proteomes" id="UP000318380">
    <property type="component" value="Unassembled WGS sequence"/>
</dbReference>
<dbReference type="GO" id="GO:0016829">
    <property type="term" value="F:lyase activity"/>
    <property type="evidence" value="ECO:0007669"/>
    <property type="project" value="UniProtKB-KW"/>
</dbReference>
<dbReference type="CDD" id="cd01335">
    <property type="entry name" value="Radical_SAM"/>
    <property type="match status" value="1"/>
</dbReference>
<dbReference type="NCBIfam" id="NF038135">
    <property type="entry name" value="rSAM_Rv2578c"/>
    <property type="match status" value="1"/>
</dbReference>